<dbReference type="EMBL" id="CP158586">
    <property type="protein sequence ID" value="XCA33489.1"/>
    <property type="molecule type" value="Genomic_DNA"/>
</dbReference>
<evidence type="ECO:0000313" key="2">
    <source>
        <dbReference type="EMBL" id="XCA33489.1"/>
    </source>
</evidence>
<evidence type="ECO:0000256" key="1">
    <source>
        <dbReference type="SAM" id="MobiDB-lite"/>
    </source>
</evidence>
<proteinExistence type="predicted"/>
<accession>A0AAU7YI58</accession>
<name>A0AAU7YI58_9RICK</name>
<protein>
    <submittedName>
        <fullName evidence="2">Uncharacterized protein</fullName>
    </submittedName>
</protein>
<feature type="region of interest" description="Disordered" evidence="1">
    <location>
        <begin position="19"/>
        <end position="49"/>
    </location>
</feature>
<feature type="compositionally biased region" description="Basic and acidic residues" evidence="1">
    <location>
        <begin position="28"/>
        <end position="37"/>
    </location>
</feature>
<reference evidence="2" key="1">
    <citation type="submission" date="2024-06" db="EMBL/GenBank/DDBJ databases">
        <title>Genome assembly of the Polyergus mexicanus.</title>
        <authorList>
            <person name="Cash E."/>
            <person name="Tustsui N.D."/>
            <person name="Ward P."/>
            <person name="Nguyen O."/>
            <person name="Sahasrabudhe R."/>
            <person name="Fairbairn C.W."/>
            <person name="Seligmann W.E."/>
            <person name="Sacco S."/>
            <person name="Beraut E."/>
            <person name="Miller C."/>
            <person name="Toffelmier E."/>
            <person name="Shaffer H.B."/>
        </authorList>
    </citation>
    <scope>NUCLEOTIDE SEQUENCE</scope>
    <source>
        <strain evidence="2">NDT 795.1</strain>
    </source>
</reference>
<gene>
    <name evidence="2" type="ORF">ABS808_01320</name>
</gene>
<organism evidence="2">
    <name type="scientific">Wolbachia endosymbiont of Polyergus mexicanus</name>
    <dbReference type="NCBI Taxonomy" id="3171167"/>
    <lineage>
        <taxon>Bacteria</taxon>
        <taxon>Pseudomonadati</taxon>
        <taxon>Pseudomonadota</taxon>
        <taxon>Alphaproteobacteria</taxon>
        <taxon>Rickettsiales</taxon>
        <taxon>Anaplasmataceae</taxon>
        <taxon>Wolbachieae</taxon>
        <taxon>Wolbachia</taxon>
    </lineage>
</organism>
<sequence>MVEIKSSGSTAVRTLQLAGNLHNRRCHSSMESRKKEAGSQCLGTGMTKK</sequence>
<dbReference type="AlphaFoldDB" id="A0AAU7YI58"/>